<dbReference type="PROSITE" id="PS51257">
    <property type="entry name" value="PROKAR_LIPOPROTEIN"/>
    <property type="match status" value="1"/>
</dbReference>
<reference evidence="7 8" key="1">
    <citation type="submission" date="2019-12" db="EMBL/GenBank/DDBJ databases">
        <authorList>
            <person name="Kim Y.S."/>
        </authorList>
    </citation>
    <scope>NUCLEOTIDE SEQUENCE [LARGE SCALE GENOMIC DNA]</scope>
    <source>
        <strain evidence="7 8">MMS17-SY077</strain>
    </source>
</reference>
<dbReference type="GO" id="GO:0030288">
    <property type="term" value="C:outer membrane-bounded periplasmic space"/>
    <property type="evidence" value="ECO:0007669"/>
    <property type="project" value="TreeGrafter"/>
</dbReference>
<dbReference type="PANTHER" id="PTHR30532:SF24">
    <property type="entry name" value="FERRIC ENTEROBACTIN-BINDING PERIPLASMIC PROTEIN FEPB"/>
    <property type="match status" value="1"/>
</dbReference>
<keyword evidence="8" id="KW-1185">Reference proteome</keyword>
<evidence type="ECO:0000256" key="5">
    <source>
        <dbReference type="SAM" id="SignalP"/>
    </source>
</evidence>
<organism evidence="7 8">
    <name type="scientific">Agromyces seonyuensis</name>
    <dbReference type="NCBI Taxonomy" id="2662446"/>
    <lineage>
        <taxon>Bacteria</taxon>
        <taxon>Bacillati</taxon>
        <taxon>Actinomycetota</taxon>
        <taxon>Actinomycetes</taxon>
        <taxon>Micrococcales</taxon>
        <taxon>Microbacteriaceae</taxon>
        <taxon>Agromyces</taxon>
    </lineage>
</organism>
<keyword evidence="4 5" id="KW-0732">Signal</keyword>
<keyword evidence="3" id="KW-0813">Transport</keyword>
<sequence>MSSRIRTAALASAALLALSLTACASGGDAPSGSDAADDSAAAFPVTIEHAFGETTIDAEPERVVTWGWGSTEAALALDVVPVAMAQQAYGANEDGVLPWVAADLEDKGAETPVILTDDGETPPYEEIVEADPDVILAPYSGITEEQYDLLSEIAPTVAYPGEAWATPWKDVVSIVGEALGKSDEAETVLADLDGELADQAAAHPELEGKTVAAVWDVAGTFYVYRSTEPRVEFLTDLGLEVAPSVEELANGESTFFYTLSYEQVDQLDSDILVSYSDTQEEADAFLTSANTSVIPAVQNGAVAQVVGTEFIAAVSPPTALSLTWGLDDLVASLSEAAAVPSE</sequence>
<gene>
    <name evidence="7" type="ORF">GB864_09660</name>
</gene>
<dbReference type="RefSeq" id="WP_160424483.1">
    <property type="nucleotide sequence ID" value="NZ_WSTA01000038.1"/>
</dbReference>
<dbReference type="Gene3D" id="3.40.50.1980">
    <property type="entry name" value="Nitrogenase molybdenum iron protein domain"/>
    <property type="match status" value="2"/>
</dbReference>
<dbReference type="InterPro" id="IPR051313">
    <property type="entry name" value="Bact_iron-sidero_bind"/>
</dbReference>
<accession>A0A6I4NX98</accession>
<dbReference type="GO" id="GO:1901678">
    <property type="term" value="P:iron coordination entity transport"/>
    <property type="evidence" value="ECO:0007669"/>
    <property type="project" value="UniProtKB-ARBA"/>
</dbReference>
<dbReference type="Pfam" id="PF01497">
    <property type="entry name" value="Peripla_BP_2"/>
    <property type="match status" value="1"/>
</dbReference>
<dbReference type="EMBL" id="WSTA01000038">
    <property type="protein sequence ID" value="MWB98811.1"/>
    <property type="molecule type" value="Genomic_DNA"/>
</dbReference>
<comment type="subcellular location">
    <subcellularLocation>
        <location evidence="1">Cell envelope</location>
    </subcellularLocation>
</comment>
<dbReference type="Proteomes" id="UP000438182">
    <property type="component" value="Unassembled WGS sequence"/>
</dbReference>
<dbReference type="InterPro" id="IPR002491">
    <property type="entry name" value="ABC_transptr_periplasmic_BD"/>
</dbReference>
<comment type="similarity">
    <text evidence="2">Belongs to the bacterial solute-binding protein 8 family.</text>
</comment>
<evidence type="ECO:0000313" key="8">
    <source>
        <dbReference type="Proteomes" id="UP000438182"/>
    </source>
</evidence>
<feature type="domain" description="Fe/B12 periplasmic-binding" evidence="6">
    <location>
        <begin position="62"/>
        <end position="337"/>
    </location>
</feature>
<dbReference type="PANTHER" id="PTHR30532">
    <property type="entry name" value="IRON III DICITRATE-BINDING PERIPLASMIC PROTEIN"/>
    <property type="match status" value="1"/>
</dbReference>
<feature type="chain" id="PRO_5026255572" evidence="5">
    <location>
        <begin position="25"/>
        <end position="342"/>
    </location>
</feature>
<comment type="caution">
    <text evidence="7">The sequence shown here is derived from an EMBL/GenBank/DDBJ whole genome shotgun (WGS) entry which is preliminary data.</text>
</comment>
<dbReference type="AlphaFoldDB" id="A0A6I4NX98"/>
<evidence type="ECO:0000256" key="2">
    <source>
        <dbReference type="ARBA" id="ARBA00008814"/>
    </source>
</evidence>
<evidence type="ECO:0000256" key="4">
    <source>
        <dbReference type="ARBA" id="ARBA00022729"/>
    </source>
</evidence>
<evidence type="ECO:0000313" key="7">
    <source>
        <dbReference type="EMBL" id="MWB98811.1"/>
    </source>
</evidence>
<evidence type="ECO:0000256" key="3">
    <source>
        <dbReference type="ARBA" id="ARBA00022448"/>
    </source>
</evidence>
<protein>
    <submittedName>
        <fullName evidence="7">ABC transporter substrate-binding protein</fullName>
    </submittedName>
</protein>
<dbReference type="PROSITE" id="PS50983">
    <property type="entry name" value="FE_B12_PBP"/>
    <property type="match status" value="1"/>
</dbReference>
<proteinExistence type="inferred from homology"/>
<evidence type="ECO:0000259" key="6">
    <source>
        <dbReference type="PROSITE" id="PS50983"/>
    </source>
</evidence>
<evidence type="ECO:0000256" key="1">
    <source>
        <dbReference type="ARBA" id="ARBA00004196"/>
    </source>
</evidence>
<dbReference type="CDD" id="cd01146">
    <property type="entry name" value="FhuD"/>
    <property type="match status" value="1"/>
</dbReference>
<name>A0A6I4NX98_9MICO</name>
<dbReference type="SUPFAM" id="SSF53807">
    <property type="entry name" value="Helical backbone' metal receptor"/>
    <property type="match status" value="1"/>
</dbReference>
<feature type="signal peptide" evidence="5">
    <location>
        <begin position="1"/>
        <end position="24"/>
    </location>
</feature>